<evidence type="ECO:0000256" key="5">
    <source>
        <dbReference type="ARBA" id="ARBA00023163"/>
    </source>
</evidence>
<dbReference type="GO" id="GO:0003677">
    <property type="term" value="F:DNA binding"/>
    <property type="evidence" value="ECO:0007669"/>
    <property type="project" value="UniProtKB-UniRule"/>
</dbReference>
<feature type="DNA-binding region" description="OmpR/PhoB-type" evidence="6">
    <location>
        <begin position="1"/>
        <end position="97"/>
    </location>
</feature>
<dbReference type="Gene3D" id="1.10.10.10">
    <property type="entry name" value="Winged helix-like DNA-binding domain superfamily/Winged helix DNA-binding domain"/>
    <property type="match status" value="1"/>
</dbReference>
<dbReference type="InterPro" id="IPR001867">
    <property type="entry name" value="OmpR/PhoB-type_DNA-bd"/>
</dbReference>
<evidence type="ECO:0000256" key="6">
    <source>
        <dbReference type="PROSITE-ProRule" id="PRU01091"/>
    </source>
</evidence>
<evidence type="ECO:0000256" key="4">
    <source>
        <dbReference type="ARBA" id="ARBA00023125"/>
    </source>
</evidence>
<dbReference type="PANTHER" id="PTHR35807:SF1">
    <property type="entry name" value="TRANSCRIPTIONAL REGULATOR REDD"/>
    <property type="match status" value="1"/>
</dbReference>
<dbReference type="InterPro" id="IPR051677">
    <property type="entry name" value="AfsR-DnrI-RedD_regulator"/>
</dbReference>
<dbReference type="Pfam" id="PF13424">
    <property type="entry name" value="TPR_12"/>
    <property type="match status" value="2"/>
</dbReference>
<keyword evidence="5" id="KW-0804">Transcription</keyword>
<evidence type="ECO:0000256" key="2">
    <source>
        <dbReference type="ARBA" id="ARBA00023012"/>
    </source>
</evidence>
<dbReference type="InterPro" id="IPR016032">
    <property type="entry name" value="Sig_transdc_resp-reg_C-effctor"/>
</dbReference>
<evidence type="ECO:0000256" key="7">
    <source>
        <dbReference type="SAM" id="MobiDB-lite"/>
    </source>
</evidence>
<dbReference type="eggNOG" id="COG3903">
    <property type="taxonomic scope" value="Bacteria"/>
</dbReference>
<dbReference type="eggNOG" id="COG3629">
    <property type="taxonomic scope" value="Bacteria"/>
</dbReference>
<evidence type="ECO:0000259" key="8">
    <source>
        <dbReference type="PROSITE" id="PS51755"/>
    </source>
</evidence>
<dbReference type="Gene3D" id="1.25.40.10">
    <property type="entry name" value="Tetratricopeptide repeat domain"/>
    <property type="match status" value="2"/>
</dbReference>
<dbReference type="SUPFAM" id="SSF48452">
    <property type="entry name" value="TPR-like"/>
    <property type="match status" value="2"/>
</dbReference>
<dbReference type="EMBL" id="LLZU01000011">
    <property type="protein sequence ID" value="KRV49587.1"/>
    <property type="molecule type" value="Genomic_DNA"/>
</dbReference>
<dbReference type="GO" id="GO:0006355">
    <property type="term" value="P:regulation of DNA-templated transcription"/>
    <property type="evidence" value="ECO:0007669"/>
    <property type="project" value="InterPro"/>
</dbReference>
<organism evidence="9 10">
    <name type="scientific">Wenjunlia vitaminophila</name>
    <name type="common">Streptomyces vitaminophilus</name>
    <dbReference type="NCBI Taxonomy" id="76728"/>
    <lineage>
        <taxon>Bacteria</taxon>
        <taxon>Bacillati</taxon>
        <taxon>Actinomycetota</taxon>
        <taxon>Actinomycetes</taxon>
        <taxon>Kitasatosporales</taxon>
        <taxon>Streptomycetaceae</taxon>
        <taxon>Wenjunlia</taxon>
    </lineage>
</organism>
<dbReference type="SUPFAM" id="SSF52540">
    <property type="entry name" value="P-loop containing nucleoside triphosphate hydrolases"/>
    <property type="match status" value="1"/>
</dbReference>
<evidence type="ECO:0000313" key="9">
    <source>
        <dbReference type="EMBL" id="KRV49587.1"/>
    </source>
</evidence>
<dbReference type="InterPro" id="IPR036388">
    <property type="entry name" value="WH-like_DNA-bd_sf"/>
</dbReference>
<dbReference type="InterPro" id="IPR011990">
    <property type="entry name" value="TPR-like_helical_dom_sf"/>
</dbReference>
<evidence type="ECO:0000256" key="3">
    <source>
        <dbReference type="ARBA" id="ARBA00023015"/>
    </source>
</evidence>
<sequence length="841" mass="89724">MRLQVLGQVRVWRGGIRVDLGPPERRAVLGLLALACGRPVPGGELVSALWGSRPPEDARVVLREQVGLLREALEPRRPAAGPGVVLSEVGDGYVLRLPPDRVDLLRFRRLVAAAGAARHRGDQLRAVSLLAEAVHLWRQPPLADLPTLRDHRWVVSLADERRAAVERYSEALLAVGTATEVPRAPRGAAGVRPQDQGAPARSLRACKPVVRGDQARTGHRANRRRIAEQHGASSCGVPRQLPADTPVLHGRVGELAALDGWLAQRSAGGGRHPLVSVVSGPAGVGKSALAVHWAHRTGHRFPGGQLYVNLRGGGPGRSLAAGDALVWFLDALGCAGPIPLDLDARAQRYRTEMSGRRMLVVLDNARSVQQVRPLLPRSPSCVTVVTSRNGLNELVAEPGSRRLDLGLLPLPDATALLRSRLGGRAAQEPEAVADLAARCAGLPLALRLAAELAAAHPARPLAEFAREVNHRTSWEQRLDRPGSCDVRAAVRAVFSCSYHRLPPAAARTFRLLGLHPGPDVDADATAALTQNSPLRSARLLELLARAHLLERTGPGRYGMHDLLRAYADRLARAHAVADERHVALDRLFDHYLATARAAVEALHPVPRVGRPEPPEPAPADDGGPADRAAALTWLDAERATLSAVCAYAADRDHPVGAVRLADVLSPHLDGHRPAEALAFHAHALRAAERLGDRAGQARALARMGVVRGRFGAWESAVDHLELALARYRQAGNPWGQARVLSELGDLYLRLGRYGCAARLQRQALGLFREAGDRHGEVVALNGLGDALRAAGRPAAAVAPHAAAARLAGITGQCDEQARGQAGAAAVERSSPLGRCSAPWGR</sequence>
<evidence type="ECO:0000313" key="10">
    <source>
        <dbReference type="Proteomes" id="UP000050867"/>
    </source>
</evidence>
<feature type="domain" description="OmpR/PhoB-type" evidence="8">
    <location>
        <begin position="1"/>
        <end position="97"/>
    </location>
</feature>
<dbReference type="PROSITE" id="PS51755">
    <property type="entry name" value="OMPR_PHOB"/>
    <property type="match status" value="1"/>
</dbReference>
<keyword evidence="10" id="KW-1185">Reference proteome</keyword>
<dbReference type="Pfam" id="PF03704">
    <property type="entry name" value="BTAD"/>
    <property type="match status" value="1"/>
</dbReference>
<dbReference type="AlphaFoldDB" id="A0A0T6LU20"/>
<keyword evidence="3" id="KW-0805">Transcription regulation</keyword>
<dbReference type="InterPro" id="IPR005158">
    <property type="entry name" value="BTAD"/>
</dbReference>
<proteinExistence type="inferred from homology"/>
<dbReference type="GO" id="GO:0000160">
    <property type="term" value="P:phosphorelay signal transduction system"/>
    <property type="evidence" value="ECO:0007669"/>
    <property type="project" value="UniProtKB-KW"/>
</dbReference>
<protein>
    <recommendedName>
        <fullName evidence="8">OmpR/PhoB-type domain-containing protein</fullName>
    </recommendedName>
</protein>
<evidence type="ECO:0000256" key="1">
    <source>
        <dbReference type="ARBA" id="ARBA00005820"/>
    </source>
</evidence>
<keyword evidence="4 6" id="KW-0238">DNA-binding</keyword>
<dbReference type="PANTHER" id="PTHR35807">
    <property type="entry name" value="TRANSCRIPTIONAL REGULATOR REDD-RELATED"/>
    <property type="match status" value="1"/>
</dbReference>
<reference evidence="9 10" key="1">
    <citation type="submission" date="2015-10" db="EMBL/GenBank/DDBJ databases">
        <title>Draft genome sequence of pyrrolomycin-producing Streptomyces vitaminophilus.</title>
        <authorList>
            <person name="Graham D.E."/>
            <person name="Mahan K.M."/>
            <person name="Klingeman D.M."/>
            <person name="Hettich R.L."/>
            <person name="Parry R.J."/>
        </authorList>
    </citation>
    <scope>NUCLEOTIDE SEQUENCE [LARGE SCALE GENOMIC DNA]</scope>
    <source>
        <strain evidence="9 10">ATCC 31673</strain>
    </source>
</reference>
<comment type="caution">
    <text evidence="9">The sequence shown here is derived from an EMBL/GenBank/DDBJ whole genome shotgun (WGS) entry which is preliminary data.</text>
</comment>
<gene>
    <name evidence="9" type="ORF">AQ490_19895</name>
</gene>
<dbReference type="Gene3D" id="3.40.50.300">
    <property type="entry name" value="P-loop containing nucleotide triphosphate hydrolases"/>
    <property type="match status" value="1"/>
</dbReference>
<comment type="similarity">
    <text evidence="1">Belongs to the AfsR/DnrI/RedD regulatory family.</text>
</comment>
<dbReference type="RefSeq" id="WP_018383137.1">
    <property type="nucleotide sequence ID" value="NZ_LLZU01000011.1"/>
</dbReference>
<dbReference type="PRINTS" id="PR00364">
    <property type="entry name" value="DISEASERSIST"/>
</dbReference>
<name>A0A0T6LU20_WENVI</name>
<accession>A0A0T6LU20</accession>
<dbReference type="SUPFAM" id="SSF46894">
    <property type="entry name" value="C-terminal effector domain of the bipartite response regulators"/>
    <property type="match status" value="1"/>
</dbReference>
<dbReference type="SMART" id="SM00862">
    <property type="entry name" value="Trans_reg_C"/>
    <property type="match status" value="1"/>
</dbReference>
<dbReference type="STRING" id="76728.AQ490_19895"/>
<feature type="region of interest" description="Disordered" evidence="7">
    <location>
        <begin position="606"/>
        <end position="626"/>
    </location>
</feature>
<dbReference type="Proteomes" id="UP000050867">
    <property type="component" value="Unassembled WGS sequence"/>
</dbReference>
<dbReference type="InterPro" id="IPR027417">
    <property type="entry name" value="P-loop_NTPase"/>
</dbReference>
<keyword evidence="2" id="KW-0902">Two-component regulatory system</keyword>
<dbReference type="OrthoDB" id="581105at2"/>